<feature type="region of interest" description="Disordered" evidence="1">
    <location>
        <begin position="246"/>
        <end position="267"/>
    </location>
</feature>
<keyword evidence="2" id="KW-0812">Transmembrane</keyword>
<evidence type="ECO:0000256" key="2">
    <source>
        <dbReference type="SAM" id="Phobius"/>
    </source>
</evidence>
<accession>A0A1G8RGD5</accession>
<dbReference type="AlphaFoldDB" id="A0A1G8RGD5"/>
<keyword evidence="2" id="KW-0472">Membrane</keyword>
<dbReference type="STRING" id="555512.SAMN04487993_102016"/>
<feature type="transmembrane region" description="Helical" evidence="2">
    <location>
        <begin position="46"/>
        <end position="65"/>
    </location>
</feature>
<dbReference type="RefSeq" id="WP_089850044.1">
    <property type="nucleotide sequence ID" value="NZ_FNEJ01000020.1"/>
</dbReference>
<dbReference type="EMBL" id="FNEJ01000020">
    <property type="protein sequence ID" value="SDJ16077.1"/>
    <property type="molecule type" value="Genomic_DNA"/>
</dbReference>
<gene>
    <name evidence="3" type="ORF">SAMN04487993_102016</name>
</gene>
<protein>
    <recommendedName>
        <fullName evidence="5">5-bromo-4-chloroindolyl phosphate hydrolysis protein</fullName>
    </recommendedName>
</protein>
<keyword evidence="2" id="KW-1133">Transmembrane helix</keyword>
<dbReference type="OrthoDB" id="7836441at2"/>
<evidence type="ECO:0000313" key="3">
    <source>
        <dbReference type="EMBL" id="SDJ16077.1"/>
    </source>
</evidence>
<evidence type="ECO:0000256" key="1">
    <source>
        <dbReference type="SAM" id="MobiDB-lite"/>
    </source>
</evidence>
<name>A0A1G8RGD5_9RHOB</name>
<sequence length="267" mass="29011">MTPAQPLDVWIGAGVLALLGLGAALLLLLGEGAAISRSILLRFARIALPVALLLGLPLLVLSRLADLEDRLWQALIAGLVIALGWLTTTMFAETGRARDKAEKLRDYHKALFAEIRDTLAAFYSEGQGDAQAAQLVARMEADESFVPFIPNEVHDRVYAALLDEIEVLPRQTIDAVVAYYSLIASIRALAEDMRSDRFAQLPQGRRILIYQDYVQMRQRAYQLGSYALALIDGYAKGGAPGAEAVTRRFSSPDVGRNARSPGSESAG</sequence>
<organism evidence="3 4">
    <name type="scientific">Salipiger marinus</name>
    <dbReference type="NCBI Taxonomy" id="555512"/>
    <lineage>
        <taxon>Bacteria</taxon>
        <taxon>Pseudomonadati</taxon>
        <taxon>Pseudomonadota</taxon>
        <taxon>Alphaproteobacteria</taxon>
        <taxon>Rhodobacterales</taxon>
        <taxon>Roseobacteraceae</taxon>
        <taxon>Salipiger</taxon>
    </lineage>
</organism>
<keyword evidence="4" id="KW-1185">Reference proteome</keyword>
<feature type="transmembrane region" description="Helical" evidence="2">
    <location>
        <begin position="12"/>
        <end position="34"/>
    </location>
</feature>
<feature type="transmembrane region" description="Helical" evidence="2">
    <location>
        <begin position="71"/>
        <end position="92"/>
    </location>
</feature>
<evidence type="ECO:0008006" key="5">
    <source>
        <dbReference type="Google" id="ProtNLM"/>
    </source>
</evidence>
<dbReference type="Proteomes" id="UP000199093">
    <property type="component" value="Unassembled WGS sequence"/>
</dbReference>
<proteinExistence type="predicted"/>
<evidence type="ECO:0000313" key="4">
    <source>
        <dbReference type="Proteomes" id="UP000199093"/>
    </source>
</evidence>
<reference evidence="3 4" key="1">
    <citation type="submission" date="2016-10" db="EMBL/GenBank/DDBJ databases">
        <authorList>
            <person name="de Groot N.N."/>
        </authorList>
    </citation>
    <scope>NUCLEOTIDE SEQUENCE [LARGE SCALE GENOMIC DNA]</scope>
    <source>
        <strain evidence="3 4">DSM 26424</strain>
    </source>
</reference>